<sequence length="104" mass="11912">ATLAAPAAPAATPAPMFSETDYSDTESDSEHTERRERDRERERERDKDREKDKSKFGSLKKLTSRMTRAESSEAVAAASLDRKYLRFFSRHRAKDEHKPKSKPA</sequence>
<reference evidence="2" key="1">
    <citation type="submission" date="2015-09" db="EMBL/GenBank/DDBJ databases">
        <title>De novo assembly of Pectinophora gossypiella (Pink Bollworm) gut transcriptome.</title>
        <authorList>
            <person name="Tassone E.E."/>
        </authorList>
    </citation>
    <scope>NUCLEOTIDE SEQUENCE</scope>
</reference>
<protein>
    <submittedName>
        <fullName evidence="2">Uncharacterized protein</fullName>
    </submittedName>
</protein>
<evidence type="ECO:0000256" key="1">
    <source>
        <dbReference type="SAM" id="MobiDB-lite"/>
    </source>
</evidence>
<accession>A0A1E1WU96</accession>
<evidence type="ECO:0000313" key="2">
    <source>
        <dbReference type="EMBL" id="JAT90517.1"/>
    </source>
</evidence>
<dbReference type="EMBL" id="GDQN01000537">
    <property type="protein sequence ID" value="JAT90517.1"/>
    <property type="molecule type" value="Transcribed_RNA"/>
</dbReference>
<gene>
    <name evidence="2" type="ORF">g.2469</name>
</gene>
<name>A0A1E1WU96_PECGO</name>
<organism evidence="2">
    <name type="scientific">Pectinophora gossypiella</name>
    <name type="common">Cotton pink bollworm</name>
    <name type="synonym">Depressaria gossypiella</name>
    <dbReference type="NCBI Taxonomy" id="13191"/>
    <lineage>
        <taxon>Eukaryota</taxon>
        <taxon>Metazoa</taxon>
        <taxon>Ecdysozoa</taxon>
        <taxon>Arthropoda</taxon>
        <taxon>Hexapoda</taxon>
        <taxon>Insecta</taxon>
        <taxon>Pterygota</taxon>
        <taxon>Neoptera</taxon>
        <taxon>Endopterygota</taxon>
        <taxon>Lepidoptera</taxon>
        <taxon>Glossata</taxon>
        <taxon>Ditrysia</taxon>
        <taxon>Gelechioidea</taxon>
        <taxon>Gelechiidae</taxon>
        <taxon>Apatetrinae</taxon>
        <taxon>Pectinophora</taxon>
    </lineage>
</organism>
<feature type="compositionally biased region" description="Basic and acidic residues" evidence="1">
    <location>
        <begin position="28"/>
        <end position="55"/>
    </location>
</feature>
<dbReference type="AlphaFoldDB" id="A0A1E1WU96"/>
<feature type="non-terminal residue" evidence="2">
    <location>
        <position position="1"/>
    </location>
</feature>
<feature type="compositionally biased region" description="Low complexity" evidence="1">
    <location>
        <begin position="1"/>
        <end position="20"/>
    </location>
</feature>
<proteinExistence type="predicted"/>
<feature type="region of interest" description="Disordered" evidence="1">
    <location>
        <begin position="1"/>
        <end position="76"/>
    </location>
</feature>
<feature type="non-terminal residue" evidence="2">
    <location>
        <position position="104"/>
    </location>
</feature>